<dbReference type="InterPro" id="IPR036188">
    <property type="entry name" value="FAD/NAD-bd_sf"/>
</dbReference>
<sequence length="966" mass="103417">MRVETGGNRLNRDRAVRFTLNGVSRAGLAGDTLSAALLADGQVLQGRSFKYHRPRGPVTAGSEEPNALFTLGQGGAQMPNMRGTTQEIFDGLQAATQNHVGSLRHDAMAVNDLFSRFLSAGFYYKTFMWPRAFWERVYEPIIRAAAGLGALSGEDSVERYDRAWAHCDLLIIGSGPAGLMAALTAGRRGERVLLVEEDMRLGGRLDAESFAIGDDTGAVWAAGIAAELASLPNVRVMTRTTVTGAYDGGTYGAYERVGEHLGTIPDGAPRGCFWRIVAGRAILAGGAHERMIGFPNNDRPGIMQASAVRAYLHRYGVAPARRIAVFGNNDNAWRTVTDLQAAGVEVTALIDTRDGVTPTVDCPVYTGAQVVETRGRLGLRNLDVRDANGVHRVEAECLAVSGGWNPSVHLTCHMNGRPIWRDDIAAFVSVAGSVPNLQAIGAANGDFSTAAALRAGVEAGGGGEVPKAEDGPVNITPFWHVTGVKGRQWLDFQNDVTVKDVTLAHRENFRSVEHMKRYTTLGMATDQGKLSNVGGLAVLAELAGREIPDVGTTTFRPPYTPVPVAALAGRTARGQFQPHRLTPSDGLSRERNASFVEAGQWHRAAWFPEGEETTWKQSADREVGWVRNAVGVCDVTTLGKIDVQGPDAVRLLDLIYAGKMSTLKPGKVRYGLMLREDGLVMDDGTCARLGDDRYVITTTTAAAGEVMAHVEFCTQALHPEWQVSAVSVTDQWAQFAVAGPQSSALLQGLLGHELTDAEWPFMGCGPVQIGGVAGRLFRISFSGEMAYEIAVPARYGDALARELTARAQALGGGLYGMEALNILRVEKGFITHAEIDGRISADDLGMGRMVSPSKDCIGKVMSQRDGLHGPQRKQLVGLRAVGEGRLLSGAHLFDVGVEPAPDADWGHVSSACVSPSLGAIALGFVVNGRARHGEQIRALDLLRGNDVICEICDPVFMDPEGGRMRG</sequence>
<dbReference type="InterPro" id="IPR028896">
    <property type="entry name" value="GcvT/YgfZ/DmdA"/>
</dbReference>
<evidence type="ECO:0000256" key="2">
    <source>
        <dbReference type="ARBA" id="ARBA00023002"/>
    </source>
</evidence>
<keyword evidence="2" id="KW-0560">Oxidoreductase</keyword>
<evidence type="ECO:0000259" key="5">
    <source>
        <dbReference type="Pfam" id="PF17806"/>
    </source>
</evidence>
<dbReference type="SUPFAM" id="SSF51905">
    <property type="entry name" value="FAD/NAD(P)-binding domain"/>
    <property type="match status" value="1"/>
</dbReference>
<feature type="domain" description="Aminomethyltransferase C-terminal" evidence="4">
    <location>
        <begin position="873"/>
        <end position="958"/>
    </location>
</feature>
<dbReference type="EMBL" id="OCTN01000001">
    <property type="protein sequence ID" value="SOH92576.1"/>
    <property type="molecule type" value="Genomic_DNA"/>
</dbReference>
<keyword evidence="7" id="KW-1185">Reference proteome</keyword>
<dbReference type="OrthoDB" id="5287468at2"/>
<dbReference type="GO" id="GO:0046653">
    <property type="term" value="P:tetrahydrofolate metabolic process"/>
    <property type="evidence" value="ECO:0007669"/>
    <property type="project" value="InterPro"/>
</dbReference>
<dbReference type="PRINTS" id="PR00469">
    <property type="entry name" value="PNDRDTASEII"/>
</dbReference>
<organism evidence="6 7">
    <name type="scientific">Pontivivens marinum</name>
    <dbReference type="NCBI Taxonomy" id="1690039"/>
    <lineage>
        <taxon>Bacteria</taxon>
        <taxon>Pseudomonadati</taxon>
        <taxon>Pseudomonadota</taxon>
        <taxon>Alphaproteobacteria</taxon>
        <taxon>Rhodobacterales</taxon>
        <taxon>Paracoccaceae</taxon>
        <taxon>Pontivivens</taxon>
    </lineage>
</organism>
<evidence type="ECO:0000313" key="7">
    <source>
        <dbReference type="Proteomes" id="UP000220034"/>
    </source>
</evidence>
<evidence type="ECO:0000313" key="6">
    <source>
        <dbReference type="EMBL" id="SOH92576.1"/>
    </source>
</evidence>
<dbReference type="RefSeq" id="WP_097928149.1">
    <property type="nucleotide sequence ID" value="NZ_OCTN01000001.1"/>
</dbReference>
<dbReference type="Pfam" id="PF12831">
    <property type="entry name" value="FAD_oxidored"/>
    <property type="match status" value="1"/>
</dbReference>
<dbReference type="Gene3D" id="3.10.20.440">
    <property type="entry name" value="2Fe-2S iron-sulphur cluster binding domain, sarcosine oxidase, alpha subunit, N-terminal domain"/>
    <property type="match status" value="1"/>
</dbReference>
<dbReference type="NCBIfam" id="TIGR01372">
    <property type="entry name" value="soxA"/>
    <property type="match status" value="1"/>
</dbReference>
<reference evidence="7" key="1">
    <citation type="submission" date="2017-09" db="EMBL/GenBank/DDBJ databases">
        <authorList>
            <person name="Varghese N."/>
            <person name="Submissions S."/>
        </authorList>
    </citation>
    <scope>NUCLEOTIDE SEQUENCE [LARGE SCALE GENOMIC DNA]</scope>
    <source>
        <strain evidence="7">C7</strain>
    </source>
</reference>
<protein>
    <submittedName>
        <fullName evidence="6">Sarcosine oxidase subunit alpha</fullName>
    </submittedName>
</protein>
<feature type="domain" description="GCVT N-terminal" evidence="3">
    <location>
        <begin position="589"/>
        <end position="853"/>
    </location>
</feature>
<evidence type="ECO:0000259" key="3">
    <source>
        <dbReference type="Pfam" id="PF01571"/>
    </source>
</evidence>
<comment type="similarity">
    <text evidence="1">Belongs to the GcvT family.</text>
</comment>
<dbReference type="SUPFAM" id="SSF103025">
    <property type="entry name" value="Folate-binding domain"/>
    <property type="match status" value="1"/>
</dbReference>
<name>A0A2C9CMG8_9RHOB</name>
<dbReference type="InterPro" id="IPR029043">
    <property type="entry name" value="GcvT/YgfZ_C"/>
</dbReference>
<accession>A0A2C9CMG8</accession>
<dbReference type="GO" id="GO:0008115">
    <property type="term" value="F:sarcosine oxidase activity"/>
    <property type="evidence" value="ECO:0007669"/>
    <property type="project" value="InterPro"/>
</dbReference>
<gene>
    <name evidence="6" type="ORF">SAMN06273572_101424</name>
</gene>
<dbReference type="PANTHER" id="PTHR43757">
    <property type="entry name" value="AMINOMETHYLTRANSFERASE"/>
    <property type="match status" value="1"/>
</dbReference>
<dbReference type="Gene3D" id="3.30.1360.120">
    <property type="entry name" value="Probable tRNA modification gtpase trme, domain 1"/>
    <property type="match status" value="1"/>
</dbReference>
<feature type="domain" description="SoxA A3" evidence="5">
    <location>
        <begin position="485"/>
        <end position="570"/>
    </location>
</feature>
<dbReference type="InterPro" id="IPR042204">
    <property type="entry name" value="2Fe-2S-bd_N"/>
</dbReference>
<evidence type="ECO:0000259" key="4">
    <source>
        <dbReference type="Pfam" id="PF08669"/>
    </source>
</evidence>
<dbReference type="InterPro" id="IPR013977">
    <property type="entry name" value="GcvT_C"/>
</dbReference>
<dbReference type="Gene3D" id="3.50.50.60">
    <property type="entry name" value="FAD/NAD(P)-binding domain"/>
    <property type="match status" value="1"/>
</dbReference>
<dbReference type="Pfam" id="PF01571">
    <property type="entry name" value="GCV_T"/>
    <property type="match status" value="1"/>
</dbReference>
<evidence type="ECO:0000256" key="1">
    <source>
        <dbReference type="ARBA" id="ARBA00008609"/>
    </source>
</evidence>
<dbReference type="AlphaFoldDB" id="A0A2C9CMG8"/>
<dbReference type="Pfam" id="PF17806">
    <property type="entry name" value="SO_alpha_A3"/>
    <property type="match status" value="1"/>
</dbReference>
<dbReference type="PRINTS" id="PR00368">
    <property type="entry name" value="FADPNR"/>
</dbReference>
<dbReference type="Pfam" id="PF08669">
    <property type="entry name" value="GCV_T_C"/>
    <property type="match status" value="1"/>
</dbReference>
<dbReference type="InterPro" id="IPR006222">
    <property type="entry name" value="GCVT_N"/>
</dbReference>
<dbReference type="Proteomes" id="UP000220034">
    <property type="component" value="Unassembled WGS sequence"/>
</dbReference>
<dbReference type="InterPro" id="IPR041117">
    <property type="entry name" value="SoxA_A3"/>
</dbReference>
<proteinExistence type="inferred from homology"/>
<dbReference type="InterPro" id="IPR006277">
    <property type="entry name" value="Sarcosine_oxidase_asu"/>
</dbReference>
<dbReference type="SUPFAM" id="SSF101790">
    <property type="entry name" value="Aminomethyltransferase beta-barrel domain"/>
    <property type="match status" value="1"/>
</dbReference>
<dbReference type="Pfam" id="PF13510">
    <property type="entry name" value="Fer2_4"/>
    <property type="match status" value="1"/>
</dbReference>
<dbReference type="PANTHER" id="PTHR43757:SF2">
    <property type="entry name" value="AMINOMETHYLTRANSFERASE, MITOCHONDRIAL"/>
    <property type="match status" value="1"/>
</dbReference>
<dbReference type="InterPro" id="IPR027266">
    <property type="entry name" value="TrmE/GcvT-like"/>
</dbReference>